<proteinExistence type="predicted"/>
<protein>
    <recommendedName>
        <fullName evidence="4">JAB domain-containing protein</fullName>
    </recommendedName>
</protein>
<evidence type="ECO:0008006" key="4">
    <source>
        <dbReference type="Google" id="ProtNLM"/>
    </source>
</evidence>
<evidence type="ECO:0000313" key="2">
    <source>
        <dbReference type="EMBL" id="MFC5402378.1"/>
    </source>
</evidence>
<organism evidence="2 3">
    <name type="scientific">Cohnella soli</name>
    <dbReference type="NCBI Taxonomy" id="425005"/>
    <lineage>
        <taxon>Bacteria</taxon>
        <taxon>Bacillati</taxon>
        <taxon>Bacillota</taxon>
        <taxon>Bacilli</taxon>
        <taxon>Bacillales</taxon>
        <taxon>Paenibacillaceae</taxon>
        <taxon>Cohnella</taxon>
    </lineage>
</organism>
<reference evidence="3" key="1">
    <citation type="journal article" date="2019" name="Int. J. Syst. Evol. Microbiol.">
        <title>The Global Catalogue of Microorganisms (GCM) 10K type strain sequencing project: providing services to taxonomists for standard genome sequencing and annotation.</title>
        <authorList>
            <consortium name="The Broad Institute Genomics Platform"/>
            <consortium name="The Broad Institute Genome Sequencing Center for Infectious Disease"/>
            <person name="Wu L."/>
            <person name="Ma J."/>
        </authorList>
    </citation>
    <scope>NUCLEOTIDE SEQUENCE [LARGE SCALE GENOMIC DNA]</scope>
    <source>
        <strain evidence="3">CGMCC 1.18575</strain>
    </source>
</reference>
<feature type="compositionally biased region" description="Acidic residues" evidence="1">
    <location>
        <begin position="85"/>
        <end position="123"/>
    </location>
</feature>
<name>A0ABW0HPQ3_9BACL</name>
<evidence type="ECO:0000313" key="3">
    <source>
        <dbReference type="Proteomes" id="UP001596113"/>
    </source>
</evidence>
<keyword evidence="3" id="KW-1185">Reference proteome</keyword>
<accession>A0ABW0HPQ3</accession>
<comment type="caution">
    <text evidence="2">The sequence shown here is derived from an EMBL/GenBank/DDBJ whole genome shotgun (WGS) entry which is preliminary data.</text>
</comment>
<gene>
    <name evidence="2" type="ORF">ACFPOF_06475</name>
</gene>
<evidence type="ECO:0000256" key="1">
    <source>
        <dbReference type="SAM" id="MobiDB-lite"/>
    </source>
</evidence>
<feature type="compositionally biased region" description="Basic and acidic residues" evidence="1">
    <location>
        <begin position="73"/>
        <end position="84"/>
    </location>
</feature>
<feature type="compositionally biased region" description="Polar residues" evidence="1">
    <location>
        <begin position="34"/>
        <end position="53"/>
    </location>
</feature>
<dbReference type="EMBL" id="JBHSMI010000012">
    <property type="protein sequence ID" value="MFC5402378.1"/>
    <property type="molecule type" value="Genomic_DNA"/>
</dbReference>
<dbReference type="Proteomes" id="UP001596113">
    <property type="component" value="Unassembled WGS sequence"/>
</dbReference>
<feature type="region of interest" description="Disordered" evidence="1">
    <location>
        <begin position="1"/>
        <end position="159"/>
    </location>
</feature>
<dbReference type="RefSeq" id="WP_378130772.1">
    <property type="nucleotide sequence ID" value="NZ_JBHSMI010000012.1"/>
</dbReference>
<sequence>MSKGPDLFSYFGGVDLFSSSNSSNDSKPQPTEPPKSNTPAAVTAEGSTNSESLPSEGAGAATGGINVVNLAARRLEERRRNKPEDDCDDACSAEEETESEDKEDEGATDENASESFDGDDEPDERAADRAELGGRSANTEVKGDQKAAGANPGGKKEEAKPKFDLGTFIAYAGHTLSIGKYFGAEQLESLDLEAVRKRLEKDFPELSKQRTKMEWDEKKNLVIPMVTGGKKGAFFSQGLKGFFFRSQDLAKHKEPINILAGQDGYYEVRENPIGVFVSKVPVVEELEPCREGFKMNLPKIPADLFTQLVTFFYDYACFEVEVMGVFYWDTENDRYVLDVPFQSVSKTRINVSYSDFPPQFIKVAEIHSHNTMPAWFSDIDDEDEKGTMLYGIVGRIQKGINQVKFDLVVRAGVAGRFIHLEPETIIEGEYPKGACVDPIRYPMSWQDRVRIDYSK</sequence>